<evidence type="ECO:0000313" key="1">
    <source>
        <dbReference type="EMBL" id="KPV53660.1"/>
    </source>
</evidence>
<dbReference type="EMBL" id="LJCR01000207">
    <property type="protein sequence ID" value="KPV53660.1"/>
    <property type="molecule type" value="Genomic_DNA"/>
</dbReference>
<evidence type="ECO:0000313" key="2">
    <source>
        <dbReference type="Proteomes" id="UP000050509"/>
    </source>
</evidence>
<dbReference type="Proteomes" id="UP000050509">
    <property type="component" value="Unassembled WGS sequence"/>
</dbReference>
<dbReference type="GO" id="GO:0003677">
    <property type="term" value="F:DNA binding"/>
    <property type="evidence" value="ECO:0007669"/>
    <property type="project" value="UniProtKB-KW"/>
</dbReference>
<gene>
    <name evidence="1" type="ORF">SE17_08315</name>
</gene>
<sequence length="77" mass="8034">AVGESYGGESRVAGVSLHDTVEAFLFFRSAFAQLAMPVPGIAQPTDLAEAAGLHARLDRFMDAILLGVIAGFEKQGA</sequence>
<accession>A0A0P9D3K4</accession>
<proteinExistence type="predicted"/>
<keyword evidence="2" id="KW-1185">Reference proteome</keyword>
<reference evidence="1 2" key="1">
    <citation type="submission" date="2015-09" db="EMBL/GenBank/DDBJ databases">
        <title>Draft genome sequence of Kouleothrix aurantiaca JCM 19913.</title>
        <authorList>
            <person name="Hemp J."/>
        </authorList>
    </citation>
    <scope>NUCLEOTIDE SEQUENCE [LARGE SCALE GENOMIC DNA]</scope>
    <source>
        <strain evidence="1 2">COM-B</strain>
    </source>
</reference>
<keyword evidence="1" id="KW-0238">DNA-binding</keyword>
<feature type="non-terminal residue" evidence="1">
    <location>
        <position position="1"/>
    </location>
</feature>
<comment type="caution">
    <text evidence="1">The sequence shown here is derived from an EMBL/GenBank/DDBJ whole genome shotgun (WGS) entry which is preliminary data.</text>
</comment>
<name>A0A0P9D3K4_9CHLR</name>
<organism evidence="1 2">
    <name type="scientific">Kouleothrix aurantiaca</name>
    <dbReference type="NCBI Taxonomy" id="186479"/>
    <lineage>
        <taxon>Bacteria</taxon>
        <taxon>Bacillati</taxon>
        <taxon>Chloroflexota</taxon>
        <taxon>Chloroflexia</taxon>
        <taxon>Chloroflexales</taxon>
        <taxon>Roseiflexineae</taxon>
        <taxon>Roseiflexaceae</taxon>
        <taxon>Kouleothrix</taxon>
    </lineage>
</organism>
<protein>
    <submittedName>
        <fullName evidence="1">DNA-binding protein</fullName>
    </submittedName>
</protein>
<dbReference type="AlphaFoldDB" id="A0A0P9D3K4"/>